<dbReference type="Proteomes" id="UP000095286">
    <property type="component" value="Unplaced"/>
</dbReference>
<dbReference type="WBParaSite" id="RSKR_0000632600.1">
    <property type="protein sequence ID" value="RSKR_0000632600.1"/>
    <property type="gene ID" value="RSKR_0000632600"/>
</dbReference>
<reference evidence="2" key="1">
    <citation type="submission" date="2016-11" db="UniProtKB">
        <authorList>
            <consortium name="WormBaseParasite"/>
        </authorList>
    </citation>
    <scope>IDENTIFICATION</scope>
    <source>
        <strain evidence="2">KR3021</strain>
    </source>
</reference>
<evidence type="ECO:0000313" key="1">
    <source>
        <dbReference type="Proteomes" id="UP000095286"/>
    </source>
</evidence>
<accession>A0AC35U008</accession>
<proteinExistence type="predicted"/>
<protein>
    <submittedName>
        <fullName evidence="2">Ras-related protein Rab-11B</fullName>
    </submittedName>
</protein>
<name>A0AC35U008_9BILA</name>
<evidence type="ECO:0000313" key="2">
    <source>
        <dbReference type="WBParaSite" id="RSKR_0000632600.1"/>
    </source>
</evidence>
<sequence length="212" mass="24081">MKKNPPEGENKLPTFKIIVLGDGSVGKSSLTIQFFQKHFIDYYDPTIEDQYIQHCQIDNGEWAILDVLDTAGQEEYSAMREQYMRGGKGFLLVFSVTDERSFVEAAKLYKQILRVKDATEYPVLLVANKIDLVSQRKVSEAQGRKLAEELKLPYIETSAKDPPINVDAAFHELVRIIKSFPEEDDEIQSHGNTGFNGTMSKRKKNKGKCVIM</sequence>
<organism evidence="1 2">
    <name type="scientific">Rhabditophanes sp. KR3021</name>
    <dbReference type="NCBI Taxonomy" id="114890"/>
    <lineage>
        <taxon>Eukaryota</taxon>
        <taxon>Metazoa</taxon>
        <taxon>Ecdysozoa</taxon>
        <taxon>Nematoda</taxon>
        <taxon>Chromadorea</taxon>
        <taxon>Rhabditida</taxon>
        <taxon>Tylenchina</taxon>
        <taxon>Panagrolaimomorpha</taxon>
        <taxon>Strongyloidoidea</taxon>
        <taxon>Alloionematidae</taxon>
        <taxon>Rhabditophanes</taxon>
    </lineage>
</organism>